<gene>
    <name evidence="2" type="ORF">BD324DRAFT_633004</name>
</gene>
<feature type="compositionally biased region" description="Basic and acidic residues" evidence="1">
    <location>
        <begin position="247"/>
        <end position="260"/>
    </location>
</feature>
<reference evidence="2 3" key="1">
    <citation type="submission" date="2017-03" db="EMBL/GenBank/DDBJ databases">
        <title>Widespread Adenine N6-methylation of Active Genes in Fungi.</title>
        <authorList>
            <consortium name="DOE Joint Genome Institute"/>
            <person name="Mondo S.J."/>
            <person name="Dannebaum R.O."/>
            <person name="Kuo R.C."/>
            <person name="Louie K.B."/>
            <person name="Bewick A.J."/>
            <person name="Labutti K."/>
            <person name="Haridas S."/>
            <person name="Kuo A."/>
            <person name="Salamov A."/>
            <person name="Ahrendt S.R."/>
            <person name="Lau R."/>
            <person name="Bowen B.P."/>
            <person name="Lipzen A."/>
            <person name="Sullivan W."/>
            <person name="Andreopoulos W.B."/>
            <person name="Clum A."/>
            <person name="Lindquist E."/>
            <person name="Daum C."/>
            <person name="Northen T.R."/>
            <person name="Ramamoorthy G."/>
            <person name="Schmitz R.J."/>
            <person name="Gryganskyi A."/>
            <person name="Culley D."/>
            <person name="Magnuson J."/>
            <person name="James T.Y."/>
            <person name="O'Malley M.A."/>
            <person name="Stajich J.E."/>
            <person name="Spatafora J.W."/>
            <person name="Visel A."/>
            <person name="Grigoriev I.V."/>
        </authorList>
    </citation>
    <scope>NUCLEOTIDE SEQUENCE [LARGE SCALE GENOMIC DNA]</scope>
    <source>
        <strain evidence="2 3">NRRL Y-17943</strain>
    </source>
</reference>
<accession>A0A1Y1UBT3</accession>
<name>A0A1Y1UBT3_9TREE</name>
<evidence type="ECO:0000256" key="1">
    <source>
        <dbReference type="SAM" id="MobiDB-lite"/>
    </source>
</evidence>
<feature type="compositionally biased region" description="Polar residues" evidence="1">
    <location>
        <begin position="292"/>
        <end position="301"/>
    </location>
</feature>
<dbReference type="OrthoDB" id="2526979at2759"/>
<dbReference type="STRING" id="4999.A0A1Y1UBT3"/>
<keyword evidence="3" id="KW-1185">Reference proteome</keyword>
<sequence>MPLSDNSAPLTPVAEYSPSLPAEAESSRKSQSQQLSLDHHGYEDNDEDDIEDDIEGLLWDGQAALIAHQFELAITLYSKAALPPFRSPLACLALGNLISRGSGHRSAPTSPVDGTKTFDFSTNPKSENAPTTPIETPSILSRITDYFGWSPQSPSISSSPEDVKVPIRRTLVAEGWSIPKDGKRAHRDVQGMGIAAGWLLLGLAWAIERNKLDQKSVTSGSRSEVLQPAAKCSIESSAIVFNTNGKGKEVDREVSGDESRASSSTGKGEARNTSSSSSSDVSSKSSRRGSSTAPTSESIGSDANVLYKPKKGSEAEVDQLIYDLLRPLLHLYRHGQIQAHDPVFLPPIPQGELPSLLKASGDADKRRNAWILGGVVAKIIRDSLPAPGPALDNVSKKQRRQLKKANLIITSYILGMTAPHGQKVDYFKTILEAGHSNLAEADDLIASAGQRLDALNGKSSGVTAYLAKAKAARQGQAGSGHQRMTSGRSERPARLSRKGSYASFTSSLANGIQPSPIRNATSSASLVLDDHPEMVENQSGSALDTLRRFGALNMSHSRGAPSRESLEQADAQITPSAQSPVDLLSPEAQAPNSSKGYPQLHISKSSPVLSSFYASMEPTSGARRTTSSAFLTPDQANIAPIDKCLADAELASALTKQVSCSVCGAQGVNFPECRKCGLHFCSRQCRIGEHGAGDGKKHHCGLWESRSKGQVLQPAQQRASPSVVVH</sequence>
<dbReference type="Proteomes" id="UP000193218">
    <property type="component" value="Unassembled WGS sequence"/>
</dbReference>
<dbReference type="AlphaFoldDB" id="A0A1Y1UBT3"/>
<protein>
    <submittedName>
        <fullName evidence="2">Uncharacterized protein</fullName>
    </submittedName>
</protein>
<feature type="region of interest" description="Disordered" evidence="1">
    <location>
        <begin position="102"/>
        <end position="135"/>
    </location>
</feature>
<feature type="compositionally biased region" description="Low complexity" evidence="1">
    <location>
        <begin position="274"/>
        <end position="291"/>
    </location>
</feature>
<dbReference type="RefSeq" id="XP_021869669.1">
    <property type="nucleotide sequence ID" value="XM_022016587.1"/>
</dbReference>
<proteinExistence type="predicted"/>
<feature type="region of interest" description="Disordered" evidence="1">
    <location>
        <begin position="1"/>
        <end position="48"/>
    </location>
</feature>
<dbReference type="InParanoid" id="A0A1Y1UBT3"/>
<feature type="region of interest" description="Disordered" evidence="1">
    <location>
        <begin position="247"/>
        <end position="305"/>
    </location>
</feature>
<dbReference type="EMBL" id="NBSH01000011">
    <property type="protein sequence ID" value="ORX35479.1"/>
    <property type="molecule type" value="Genomic_DNA"/>
</dbReference>
<dbReference type="GeneID" id="33558396"/>
<feature type="compositionally biased region" description="Polar residues" evidence="1">
    <location>
        <begin position="118"/>
        <end position="135"/>
    </location>
</feature>
<feature type="region of interest" description="Disordered" evidence="1">
    <location>
        <begin position="473"/>
        <end position="497"/>
    </location>
</feature>
<evidence type="ECO:0000313" key="2">
    <source>
        <dbReference type="EMBL" id="ORX35479.1"/>
    </source>
</evidence>
<feature type="region of interest" description="Disordered" evidence="1">
    <location>
        <begin position="555"/>
        <end position="597"/>
    </location>
</feature>
<comment type="caution">
    <text evidence="2">The sequence shown here is derived from an EMBL/GenBank/DDBJ whole genome shotgun (WGS) entry which is preliminary data.</text>
</comment>
<organism evidence="2 3">
    <name type="scientific">Kockovaella imperatae</name>
    <dbReference type="NCBI Taxonomy" id="4999"/>
    <lineage>
        <taxon>Eukaryota</taxon>
        <taxon>Fungi</taxon>
        <taxon>Dikarya</taxon>
        <taxon>Basidiomycota</taxon>
        <taxon>Agaricomycotina</taxon>
        <taxon>Tremellomycetes</taxon>
        <taxon>Tremellales</taxon>
        <taxon>Cuniculitremaceae</taxon>
        <taxon>Kockovaella</taxon>
    </lineage>
</organism>
<evidence type="ECO:0000313" key="3">
    <source>
        <dbReference type="Proteomes" id="UP000193218"/>
    </source>
</evidence>